<feature type="transmembrane region" description="Helical" evidence="1">
    <location>
        <begin position="122"/>
        <end position="147"/>
    </location>
</feature>
<feature type="transmembrane region" description="Helical" evidence="1">
    <location>
        <begin position="305"/>
        <end position="322"/>
    </location>
</feature>
<keyword evidence="1" id="KW-1133">Transmembrane helix</keyword>
<feature type="transmembrane region" description="Helical" evidence="1">
    <location>
        <begin position="185"/>
        <end position="208"/>
    </location>
</feature>
<protein>
    <submittedName>
        <fullName evidence="2">Uncharacterized protein</fullName>
    </submittedName>
</protein>
<keyword evidence="1" id="KW-0472">Membrane</keyword>
<name>A0A7S1FT91_9STRA</name>
<organism evidence="2">
    <name type="scientific">Corethron hystrix</name>
    <dbReference type="NCBI Taxonomy" id="216773"/>
    <lineage>
        <taxon>Eukaryota</taxon>
        <taxon>Sar</taxon>
        <taxon>Stramenopiles</taxon>
        <taxon>Ochrophyta</taxon>
        <taxon>Bacillariophyta</taxon>
        <taxon>Coscinodiscophyceae</taxon>
        <taxon>Corethrophycidae</taxon>
        <taxon>Corethrales</taxon>
        <taxon>Corethraceae</taxon>
        <taxon>Corethron</taxon>
    </lineage>
</organism>
<proteinExistence type="predicted"/>
<gene>
    <name evidence="2" type="ORF">CHYS00102_LOCUS13822</name>
</gene>
<sequence length="351" mass="39339">MACPSSGKWTVTGFLMSRPFPFLEKLTNQTRISNSLINQKHFNSFLVHSFSVPYSSLIPLRVFPEKKCERTAHLAPSPYHTKKLVRQKDKAYNRWRNQDFRVLTKECPEKLGMRKRRKSSSVFMSSVQEFPFWLIPLAVLPAIPLYMTTIQRVAPSMPSWWSLVYPLSIPNASQWRNFSTGTTNWTGILAVISFLLSNIPYFIGAFFLSSKRFVQDLPRAKTLSMALLASGTISTIFHSSQAVLANAKTATTFLCYLDHGVAIGTVLRFLQVCGIPRLATLGVGGAGMALLACPGTDAVESMYEIMHSFWHFFSAVAAVMWANDMTVKRKQYISSLARNRGIVVTDSGSIN</sequence>
<dbReference type="AlphaFoldDB" id="A0A7S1FT91"/>
<reference evidence="2" key="1">
    <citation type="submission" date="2021-01" db="EMBL/GenBank/DDBJ databases">
        <authorList>
            <person name="Corre E."/>
            <person name="Pelletier E."/>
            <person name="Niang G."/>
            <person name="Scheremetjew M."/>
            <person name="Finn R."/>
            <person name="Kale V."/>
            <person name="Holt S."/>
            <person name="Cochrane G."/>
            <person name="Meng A."/>
            <person name="Brown T."/>
            <person name="Cohen L."/>
        </authorList>
    </citation>
    <scope>NUCLEOTIDE SEQUENCE</scope>
    <source>
        <strain evidence="2">308</strain>
    </source>
</reference>
<accession>A0A7S1FT91</accession>
<keyword evidence="1" id="KW-0812">Transmembrane</keyword>
<dbReference type="EMBL" id="HBFR01019048">
    <property type="protein sequence ID" value="CAD8886624.1"/>
    <property type="molecule type" value="Transcribed_RNA"/>
</dbReference>
<evidence type="ECO:0000313" key="2">
    <source>
        <dbReference type="EMBL" id="CAD8886624.1"/>
    </source>
</evidence>
<evidence type="ECO:0000256" key="1">
    <source>
        <dbReference type="SAM" id="Phobius"/>
    </source>
</evidence>
<feature type="transmembrane region" description="Helical" evidence="1">
    <location>
        <begin position="220"/>
        <end position="238"/>
    </location>
</feature>